<dbReference type="Proteomes" id="UP000789342">
    <property type="component" value="Unassembled WGS sequence"/>
</dbReference>
<dbReference type="AlphaFoldDB" id="A0A9N9FST9"/>
<evidence type="ECO:0000313" key="2">
    <source>
        <dbReference type="Proteomes" id="UP000789342"/>
    </source>
</evidence>
<dbReference type="OrthoDB" id="2442370at2759"/>
<proteinExistence type="predicted"/>
<accession>A0A9N9FST9</accession>
<dbReference type="Gene3D" id="3.60.130.30">
    <property type="match status" value="1"/>
</dbReference>
<dbReference type="EMBL" id="CAJVPV010003585">
    <property type="protein sequence ID" value="CAG8555083.1"/>
    <property type="molecule type" value="Genomic_DNA"/>
</dbReference>
<sequence>MWKESNEKLAKNNSAFNLEFAESQSEGTYVNNVILPTIQATLKCLPLGKSTFVSSSECQSSVSVNKKDDGWLGKRPDIMIIMKHNGKNYKLLYTECSCLTCTTQKKKDDKVKLWREVNNEDYEILEVFQQYLKDKLVIVDETIKKIINNIHLDSYQYISKFHCIKNTFGKIIVEFFDLNNSESVRVVQSAVDDYFKYTCKHISHQSSQFINNLAEQFSCLTDSNIEPYIIANTVSNHFQNHQSCVNKLIQGLQLLSNTVNDYFDVSYPELYAKIKKLNLGFNIPKCFGAFPTVGINFNSICQFYRDLKDYPNTLCVMCSLGTFEDGNLAFPKLKLAIMAKQGQ</sequence>
<organism evidence="1 2">
    <name type="scientific">Acaulospora morrowiae</name>
    <dbReference type="NCBI Taxonomy" id="94023"/>
    <lineage>
        <taxon>Eukaryota</taxon>
        <taxon>Fungi</taxon>
        <taxon>Fungi incertae sedis</taxon>
        <taxon>Mucoromycota</taxon>
        <taxon>Glomeromycotina</taxon>
        <taxon>Glomeromycetes</taxon>
        <taxon>Diversisporales</taxon>
        <taxon>Acaulosporaceae</taxon>
        <taxon>Acaulospora</taxon>
    </lineage>
</organism>
<keyword evidence="2" id="KW-1185">Reference proteome</keyword>
<reference evidence="1" key="1">
    <citation type="submission" date="2021-06" db="EMBL/GenBank/DDBJ databases">
        <authorList>
            <person name="Kallberg Y."/>
            <person name="Tangrot J."/>
            <person name="Rosling A."/>
        </authorList>
    </citation>
    <scope>NUCLEOTIDE SEQUENCE</scope>
    <source>
        <strain evidence="1">CL551</strain>
    </source>
</reference>
<feature type="non-terminal residue" evidence="1">
    <location>
        <position position="1"/>
    </location>
</feature>
<comment type="caution">
    <text evidence="1">The sequence shown here is derived from an EMBL/GenBank/DDBJ whole genome shotgun (WGS) entry which is preliminary data.</text>
</comment>
<gene>
    <name evidence="1" type="ORF">AMORRO_LOCUS5755</name>
</gene>
<name>A0A9N9FST9_9GLOM</name>
<protein>
    <submittedName>
        <fullName evidence="1">8114_t:CDS:1</fullName>
    </submittedName>
</protein>
<evidence type="ECO:0000313" key="1">
    <source>
        <dbReference type="EMBL" id="CAG8555083.1"/>
    </source>
</evidence>